<evidence type="ECO:0000313" key="3">
    <source>
        <dbReference type="EMBL" id="TKA31477.1"/>
    </source>
</evidence>
<organism evidence="3 4">
    <name type="scientific">Salinomyces thailandicus</name>
    <dbReference type="NCBI Taxonomy" id="706561"/>
    <lineage>
        <taxon>Eukaryota</taxon>
        <taxon>Fungi</taxon>
        <taxon>Dikarya</taxon>
        <taxon>Ascomycota</taxon>
        <taxon>Pezizomycotina</taxon>
        <taxon>Dothideomycetes</taxon>
        <taxon>Dothideomycetidae</taxon>
        <taxon>Mycosphaerellales</taxon>
        <taxon>Teratosphaeriaceae</taxon>
        <taxon>Salinomyces</taxon>
    </lineage>
</organism>
<accession>A0A4U0U8U0</accession>
<feature type="signal peptide" evidence="2">
    <location>
        <begin position="1"/>
        <end position="28"/>
    </location>
</feature>
<protein>
    <recommendedName>
        <fullName evidence="5">Initiation-specific alpha-1,6-mannosyltransferase</fullName>
    </recommendedName>
</protein>
<dbReference type="GO" id="GO:0000009">
    <property type="term" value="F:alpha-1,6-mannosyltransferase activity"/>
    <property type="evidence" value="ECO:0007669"/>
    <property type="project" value="InterPro"/>
</dbReference>
<dbReference type="Pfam" id="PF04488">
    <property type="entry name" value="Gly_transf_sug"/>
    <property type="match status" value="1"/>
</dbReference>
<keyword evidence="4" id="KW-1185">Reference proteome</keyword>
<gene>
    <name evidence="3" type="ORF">B0A50_02324</name>
</gene>
<name>A0A4U0U8U0_9PEZI</name>
<dbReference type="Gene3D" id="3.90.550.20">
    <property type="match status" value="1"/>
</dbReference>
<evidence type="ECO:0000256" key="2">
    <source>
        <dbReference type="SAM" id="SignalP"/>
    </source>
</evidence>
<comment type="caution">
    <text evidence="3">The sequence shown here is derived from an EMBL/GenBank/DDBJ whole genome shotgun (WGS) entry which is preliminary data.</text>
</comment>
<dbReference type="InterPro" id="IPR029044">
    <property type="entry name" value="Nucleotide-diphossugar_trans"/>
</dbReference>
<dbReference type="EMBL" id="NAJL01000008">
    <property type="protein sequence ID" value="TKA31477.1"/>
    <property type="molecule type" value="Genomic_DNA"/>
</dbReference>
<evidence type="ECO:0000313" key="4">
    <source>
        <dbReference type="Proteomes" id="UP000308549"/>
    </source>
</evidence>
<reference evidence="3 4" key="1">
    <citation type="submission" date="2017-03" db="EMBL/GenBank/DDBJ databases">
        <title>Genomes of endolithic fungi from Antarctica.</title>
        <authorList>
            <person name="Coleine C."/>
            <person name="Masonjones S."/>
            <person name="Stajich J.E."/>
        </authorList>
    </citation>
    <scope>NUCLEOTIDE SEQUENCE [LARGE SCALE GENOMIC DNA]</scope>
    <source>
        <strain evidence="3 4">CCFEE 6315</strain>
    </source>
</reference>
<comment type="similarity">
    <text evidence="1">Belongs to the glycosyltransferase 32 family.</text>
</comment>
<proteinExistence type="inferred from homology"/>
<keyword evidence="2" id="KW-0732">Signal</keyword>
<dbReference type="PANTHER" id="PTHR31834:SF1">
    <property type="entry name" value="INITIATION-SPECIFIC ALPHA-1,6-MANNOSYLTRANSFERASE"/>
    <property type="match status" value="1"/>
</dbReference>
<evidence type="ECO:0000256" key="1">
    <source>
        <dbReference type="ARBA" id="ARBA00009003"/>
    </source>
</evidence>
<dbReference type="InterPro" id="IPR039367">
    <property type="entry name" value="Och1-like"/>
</dbReference>
<dbReference type="InterPro" id="IPR007577">
    <property type="entry name" value="GlycoTrfase_DXD_sugar-bd_CS"/>
</dbReference>
<dbReference type="GO" id="GO:0000136">
    <property type="term" value="C:mannan polymerase complex"/>
    <property type="evidence" value="ECO:0007669"/>
    <property type="project" value="TreeGrafter"/>
</dbReference>
<dbReference type="OrthoDB" id="409543at2759"/>
<evidence type="ECO:0008006" key="5">
    <source>
        <dbReference type="Google" id="ProtNLM"/>
    </source>
</evidence>
<sequence length="304" mass="34457">MGNMIHLRFFVFGTALLIVLCLLLKTLASSGSQAQRTSAAHIPRKIWQKWETPVQGLGEELMRLSKSWIDMNPDHRYELLTGDSSLTYVRERYEQYPDIIEVFEQTTDGILRADLIRYLTLLSDGGVYTDIDTDCSRPIGEWIPKDLAEQTGLLLGIEYDSQGGEIRKDFNIPTQLCQWTLMARPGHPVLQHVVDRVVEKLLADVRVKDNVTSHDLLYVLETTGPRMFTRAVLESLSLQLHRRISYEDVSNLTEPTMFGDVLVLPISSFASGQDHSGSKPWGNDEQLMSHHFLGFQGWKASHAS</sequence>
<dbReference type="SUPFAM" id="SSF53448">
    <property type="entry name" value="Nucleotide-diphospho-sugar transferases"/>
    <property type="match status" value="1"/>
</dbReference>
<dbReference type="PANTHER" id="PTHR31834">
    <property type="entry name" value="INITIATION-SPECIFIC ALPHA-1,6-MANNOSYLTRANSFERASE"/>
    <property type="match status" value="1"/>
</dbReference>
<dbReference type="Proteomes" id="UP000308549">
    <property type="component" value="Unassembled WGS sequence"/>
</dbReference>
<feature type="chain" id="PRO_5020355090" description="Initiation-specific alpha-1,6-mannosyltransferase" evidence="2">
    <location>
        <begin position="29"/>
        <end position="304"/>
    </location>
</feature>
<dbReference type="GO" id="GO:0006487">
    <property type="term" value="P:protein N-linked glycosylation"/>
    <property type="evidence" value="ECO:0007669"/>
    <property type="project" value="TreeGrafter"/>
</dbReference>
<dbReference type="AlphaFoldDB" id="A0A4U0U8U0"/>